<dbReference type="InterPro" id="IPR032675">
    <property type="entry name" value="LRR_dom_sf"/>
</dbReference>
<evidence type="ECO:0000313" key="2">
    <source>
        <dbReference type="Proteomes" id="UP000620124"/>
    </source>
</evidence>
<comment type="caution">
    <text evidence="1">The sequence shown here is derived from an EMBL/GenBank/DDBJ whole genome shotgun (WGS) entry which is preliminary data.</text>
</comment>
<dbReference type="EMBL" id="JACAZI010000002">
    <property type="protein sequence ID" value="KAF7368288.1"/>
    <property type="molecule type" value="Genomic_DNA"/>
</dbReference>
<accession>A0A8H6YXI5</accession>
<name>A0A8H6YXI5_9AGAR</name>
<keyword evidence="2" id="KW-1185">Reference proteome</keyword>
<protein>
    <recommendedName>
        <fullName evidence="3">F-box domain-containing protein</fullName>
    </recommendedName>
</protein>
<gene>
    <name evidence="1" type="ORF">MVEN_00149800</name>
</gene>
<evidence type="ECO:0008006" key="3">
    <source>
        <dbReference type="Google" id="ProtNLM"/>
    </source>
</evidence>
<dbReference type="Gene3D" id="3.80.10.10">
    <property type="entry name" value="Ribonuclease Inhibitor"/>
    <property type="match status" value="1"/>
</dbReference>
<evidence type="ECO:0000313" key="1">
    <source>
        <dbReference type="EMBL" id="KAF7368288.1"/>
    </source>
</evidence>
<organism evidence="1 2">
    <name type="scientific">Mycena venus</name>
    <dbReference type="NCBI Taxonomy" id="2733690"/>
    <lineage>
        <taxon>Eukaryota</taxon>
        <taxon>Fungi</taxon>
        <taxon>Dikarya</taxon>
        <taxon>Basidiomycota</taxon>
        <taxon>Agaricomycotina</taxon>
        <taxon>Agaricomycetes</taxon>
        <taxon>Agaricomycetidae</taxon>
        <taxon>Agaricales</taxon>
        <taxon>Marasmiineae</taxon>
        <taxon>Mycenaceae</taxon>
        <taxon>Mycena</taxon>
    </lineage>
</organism>
<proteinExistence type="predicted"/>
<sequence>MHKCWNVPELTRLILEELGKPIPGNLAHITLHRLKTICRVLSYPALDLLWEEQYALVPLLKCLPSHLWDVSDRIFKIRSPIASADWERVFVYSSRVKKFSDNPILDVPLDASVLEAIVMSQPMVSLFPNIREVCSDCNSNLFPLLRFLLGPKLETAIFCLDGPVWRLGVLPGLASKCTSLRNLSLSVRQGSHDRDDATAYISAFVAQLAHVRRVNVTSLNAVAYLHLSHLLSLETLNVANLDSIPFPVGQGISDGPFFPALHRLTLSMRNLPFAANFMSVPVNAPLCAVFIDAQDPATEAELSAFLRTFQAHCSFNRLTSVRLHVGEQSDRGRVIRTTHIMTSATLRPLLSFPNLRFLDIFSPQGFSFDDDFLAAMALAWPQIEQLIIGGRPPKKNPKPRVTALAVLSRNCPRLQHLSLTVDATQLQEDHSPRRERVVQTALHSANFNDSAIESASEVAALLSSIFPSLKRVKSSSESYKEEWVEVRKLIPMFAKIRADEKQFWVQE</sequence>
<dbReference type="Proteomes" id="UP000620124">
    <property type="component" value="Unassembled WGS sequence"/>
</dbReference>
<dbReference type="SUPFAM" id="SSF52047">
    <property type="entry name" value="RNI-like"/>
    <property type="match status" value="1"/>
</dbReference>
<dbReference type="AlphaFoldDB" id="A0A8H6YXI5"/>
<reference evidence="1" key="1">
    <citation type="submission" date="2020-05" db="EMBL/GenBank/DDBJ databases">
        <title>Mycena genomes resolve the evolution of fungal bioluminescence.</title>
        <authorList>
            <person name="Tsai I.J."/>
        </authorList>
    </citation>
    <scope>NUCLEOTIDE SEQUENCE</scope>
    <source>
        <strain evidence="1">CCC161011</strain>
    </source>
</reference>
<dbReference type="OrthoDB" id="3543113at2759"/>